<dbReference type="Proteomes" id="UP001328733">
    <property type="component" value="Unassembled WGS sequence"/>
</dbReference>
<organism evidence="1 2">
    <name type="scientific">Pannus brasiliensis CCIBt3594</name>
    <dbReference type="NCBI Taxonomy" id="1427578"/>
    <lineage>
        <taxon>Bacteria</taxon>
        <taxon>Bacillati</taxon>
        <taxon>Cyanobacteriota</taxon>
        <taxon>Cyanophyceae</taxon>
        <taxon>Oscillatoriophycideae</taxon>
        <taxon>Chroococcales</taxon>
        <taxon>Microcystaceae</taxon>
        <taxon>Pannus</taxon>
    </lineage>
</organism>
<gene>
    <name evidence="1" type="ORF">V0288_11370</name>
</gene>
<dbReference type="AlphaFoldDB" id="A0AAW9QRQ8"/>
<name>A0AAW9QRQ8_9CHRO</name>
<comment type="caution">
    <text evidence="1">The sequence shown here is derived from an EMBL/GenBank/DDBJ whole genome shotgun (WGS) entry which is preliminary data.</text>
</comment>
<dbReference type="InterPro" id="IPR022453">
    <property type="entry name" value="Znf_MqsA-type"/>
</dbReference>
<dbReference type="RefSeq" id="WP_332865197.1">
    <property type="nucleotide sequence ID" value="NZ_JBAFSM010000018.1"/>
</dbReference>
<sequence length="80" mass="9041">MYKDRCEYCDGTVQPRTVKREAFKHRDGFVILEDVTIGVCENCGNRYYSADILHEVHAIATGTKAPDRTEPIPVSHLESS</sequence>
<dbReference type="Gene3D" id="3.10.20.860">
    <property type="match status" value="1"/>
</dbReference>
<proteinExistence type="predicted"/>
<dbReference type="EMBL" id="JBAFSM010000018">
    <property type="protein sequence ID" value="MEG3437719.1"/>
    <property type="molecule type" value="Genomic_DNA"/>
</dbReference>
<evidence type="ECO:0000313" key="2">
    <source>
        <dbReference type="Proteomes" id="UP001328733"/>
    </source>
</evidence>
<accession>A0AAW9QRQ8</accession>
<protein>
    <submittedName>
        <fullName evidence="1">YgiT-type zinc finger protein</fullName>
    </submittedName>
</protein>
<evidence type="ECO:0000313" key="1">
    <source>
        <dbReference type="EMBL" id="MEG3437719.1"/>
    </source>
</evidence>
<keyword evidence="2" id="KW-1185">Reference proteome</keyword>
<reference evidence="1 2" key="1">
    <citation type="submission" date="2024-01" db="EMBL/GenBank/DDBJ databases">
        <title>Genomic insights into the taxonomy and metabolism of the cyanobacterium Pannus brasiliensis CCIBt3594.</title>
        <authorList>
            <person name="Machado M."/>
            <person name="Botero N.B."/>
            <person name="Andreote A.P.D."/>
            <person name="Feitosa A.M.T."/>
            <person name="Popin R."/>
            <person name="Sivonen K."/>
            <person name="Fiore M.F."/>
        </authorList>
    </citation>
    <scope>NUCLEOTIDE SEQUENCE [LARGE SCALE GENOMIC DNA]</scope>
    <source>
        <strain evidence="1 2">CCIBt3594</strain>
    </source>
</reference>
<dbReference type="NCBIfam" id="TIGR03831">
    <property type="entry name" value="YgiT_finger"/>
    <property type="match status" value="1"/>
</dbReference>